<accession>A0AAJ0BJR8</accession>
<dbReference type="SUPFAM" id="SSF46689">
    <property type="entry name" value="Homeodomain-like"/>
    <property type="match status" value="1"/>
</dbReference>
<dbReference type="Pfam" id="PF04433">
    <property type="entry name" value="SWIRM"/>
    <property type="match status" value="1"/>
</dbReference>
<comment type="caution">
    <text evidence="2">The sequence shown here is derived from an EMBL/GenBank/DDBJ whole genome shotgun (WGS) entry which is preliminary data.</text>
</comment>
<proteinExistence type="predicted"/>
<dbReference type="Proteomes" id="UP001239445">
    <property type="component" value="Unassembled WGS sequence"/>
</dbReference>
<evidence type="ECO:0000313" key="2">
    <source>
        <dbReference type="EMBL" id="KAK1758137.1"/>
    </source>
</evidence>
<dbReference type="GO" id="GO:0006338">
    <property type="term" value="P:chromatin remodeling"/>
    <property type="evidence" value="ECO:0007669"/>
    <property type="project" value="TreeGrafter"/>
</dbReference>
<dbReference type="GO" id="GO:0070210">
    <property type="term" value="C:Rpd3L-Expanded complex"/>
    <property type="evidence" value="ECO:0007669"/>
    <property type="project" value="TreeGrafter"/>
</dbReference>
<gene>
    <name evidence="2" type="ORF">QBC47DRAFT_294954</name>
</gene>
<dbReference type="InterPro" id="IPR007526">
    <property type="entry name" value="SWIRM"/>
</dbReference>
<protein>
    <submittedName>
        <fullName evidence="2">SWIRM domain-containing protein FUN19</fullName>
    </submittedName>
</protein>
<evidence type="ECO:0000313" key="3">
    <source>
        <dbReference type="Proteomes" id="UP001239445"/>
    </source>
</evidence>
<dbReference type="AlphaFoldDB" id="A0AAJ0BJR8"/>
<dbReference type="InterPro" id="IPR009057">
    <property type="entry name" value="Homeodomain-like_sf"/>
</dbReference>
<dbReference type="GO" id="GO:0006357">
    <property type="term" value="P:regulation of transcription by RNA polymerase II"/>
    <property type="evidence" value="ECO:0007669"/>
    <property type="project" value="TreeGrafter"/>
</dbReference>
<dbReference type="PANTHER" id="PTHR12374:SF21">
    <property type="entry name" value="SWIRM DOMAIN-CONTAINING PROTEIN FUN19-RELATED"/>
    <property type="match status" value="1"/>
</dbReference>
<dbReference type="InterPro" id="IPR036388">
    <property type="entry name" value="WH-like_DNA-bd_sf"/>
</dbReference>
<evidence type="ECO:0000259" key="1">
    <source>
        <dbReference type="PROSITE" id="PS50934"/>
    </source>
</evidence>
<dbReference type="GO" id="GO:0003682">
    <property type="term" value="F:chromatin binding"/>
    <property type="evidence" value="ECO:0007669"/>
    <property type="project" value="TreeGrafter"/>
</dbReference>
<name>A0AAJ0BJR8_9PEZI</name>
<dbReference type="GO" id="GO:0003713">
    <property type="term" value="F:transcription coactivator activity"/>
    <property type="evidence" value="ECO:0007669"/>
    <property type="project" value="TreeGrafter"/>
</dbReference>
<dbReference type="Gene3D" id="1.10.10.10">
    <property type="entry name" value="Winged helix-like DNA-binding domain superfamily/Winged helix DNA-binding domain"/>
    <property type="match status" value="1"/>
</dbReference>
<dbReference type="PROSITE" id="PS50934">
    <property type="entry name" value="SWIRM"/>
    <property type="match status" value="1"/>
</dbReference>
<sequence length="420" mass="47133">MSPATTQLPALIEKDQAPTTTRFWTSVAPPRTRLPQTPTKDVQTMTAERIAKPMVLEPKKTCDISNLMSPPEAPRLESFSQVEMAGMGDVAVVGKRPLPNPPLSPPVSPPNKAVNPVASAIPSTPLSIQDPILYPSNDTASSPPAPLFVPTDESRETINERLVDEHIASRPASLFREATPPRREDYELALYFKSNCLQRFTENPRAYLRKERELLRADRKNTIVARPMMKLPPILPASRPTALKPQPLKVATGRIQKPKSPKMKPTLPRQIRATPAARQTIRVSSTPEPRVRTVAPNREDKDFASLPDYCPPLHSLPNKANSLKVDWKGNALDLSKDPQAHLLHPDELLLAAGLRLDCATYLTSKRRIFIRRLECAKIRKEFRKTDAQQACKIDVNKASKLWTAYEKVGWLDLKWMDRFL</sequence>
<reference evidence="2" key="1">
    <citation type="submission" date="2023-06" db="EMBL/GenBank/DDBJ databases">
        <title>Genome-scale phylogeny and comparative genomics of the fungal order Sordariales.</title>
        <authorList>
            <consortium name="Lawrence Berkeley National Laboratory"/>
            <person name="Hensen N."/>
            <person name="Bonometti L."/>
            <person name="Westerberg I."/>
            <person name="Brannstrom I.O."/>
            <person name="Guillou S."/>
            <person name="Cros-Aarteil S."/>
            <person name="Calhoun S."/>
            <person name="Haridas S."/>
            <person name="Kuo A."/>
            <person name="Mondo S."/>
            <person name="Pangilinan J."/>
            <person name="Riley R."/>
            <person name="Labutti K."/>
            <person name="Andreopoulos B."/>
            <person name="Lipzen A."/>
            <person name="Chen C."/>
            <person name="Yanf M."/>
            <person name="Daum C."/>
            <person name="Ng V."/>
            <person name="Clum A."/>
            <person name="Steindorff A."/>
            <person name="Ohm R."/>
            <person name="Martin F."/>
            <person name="Silar P."/>
            <person name="Natvig D."/>
            <person name="Lalanne C."/>
            <person name="Gautier V."/>
            <person name="Ament-Velasquez S.L."/>
            <person name="Kruys A."/>
            <person name="Hutchinson M.I."/>
            <person name="Powell A.J."/>
            <person name="Barry K."/>
            <person name="Miller A.N."/>
            <person name="Grigoriev I.V."/>
            <person name="Debuchy R."/>
            <person name="Gladieux P."/>
            <person name="Thoren M.H."/>
            <person name="Johannesson H."/>
        </authorList>
    </citation>
    <scope>NUCLEOTIDE SEQUENCE</scope>
    <source>
        <strain evidence="2">PSN4</strain>
    </source>
</reference>
<dbReference type="PANTHER" id="PTHR12374">
    <property type="entry name" value="TRANSCRIPTIONAL ADAPTOR 2 ADA2 -RELATED"/>
    <property type="match status" value="1"/>
</dbReference>
<organism evidence="2 3">
    <name type="scientific">Echria macrotheca</name>
    <dbReference type="NCBI Taxonomy" id="438768"/>
    <lineage>
        <taxon>Eukaryota</taxon>
        <taxon>Fungi</taxon>
        <taxon>Dikarya</taxon>
        <taxon>Ascomycota</taxon>
        <taxon>Pezizomycotina</taxon>
        <taxon>Sordariomycetes</taxon>
        <taxon>Sordariomycetidae</taxon>
        <taxon>Sordariales</taxon>
        <taxon>Schizotheciaceae</taxon>
        <taxon>Echria</taxon>
    </lineage>
</organism>
<feature type="domain" description="SWIRM" evidence="1">
    <location>
        <begin position="323"/>
        <end position="420"/>
    </location>
</feature>
<dbReference type="FunFam" id="1.10.10.10:FF:000087">
    <property type="entry name" value="Transcriptional adapter 2"/>
    <property type="match status" value="1"/>
</dbReference>
<dbReference type="EMBL" id="MU839829">
    <property type="protein sequence ID" value="KAK1758137.1"/>
    <property type="molecule type" value="Genomic_DNA"/>
</dbReference>
<keyword evidence="3" id="KW-1185">Reference proteome</keyword>